<keyword evidence="1" id="KW-1133">Transmembrane helix</keyword>
<feature type="transmembrane region" description="Helical" evidence="1">
    <location>
        <begin position="30"/>
        <end position="52"/>
    </location>
</feature>
<accession>A0ABY1H532</accession>
<proteinExistence type="predicted"/>
<keyword evidence="1" id="KW-0472">Membrane</keyword>
<dbReference type="EMBL" id="FPKT01000001">
    <property type="protein sequence ID" value="SFZ73646.1"/>
    <property type="molecule type" value="Genomic_DNA"/>
</dbReference>
<keyword evidence="1" id="KW-0812">Transmembrane</keyword>
<organism evidence="2 3">
    <name type="scientific">Staphylococcus pasteuri</name>
    <dbReference type="NCBI Taxonomy" id="45972"/>
    <lineage>
        <taxon>Bacteria</taxon>
        <taxon>Bacillati</taxon>
        <taxon>Bacillota</taxon>
        <taxon>Bacilli</taxon>
        <taxon>Bacillales</taxon>
        <taxon>Staphylococcaceae</taxon>
        <taxon>Staphylococcus</taxon>
    </lineage>
</organism>
<evidence type="ECO:0000313" key="2">
    <source>
        <dbReference type="EMBL" id="SFZ73646.1"/>
    </source>
</evidence>
<evidence type="ECO:0000313" key="3">
    <source>
        <dbReference type="Proteomes" id="UP000182665"/>
    </source>
</evidence>
<evidence type="ECO:0000256" key="1">
    <source>
        <dbReference type="SAM" id="Phobius"/>
    </source>
</evidence>
<keyword evidence="3" id="KW-1185">Reference proteome</keyword>
<reference evidence="2 3" key="1">
    <citation type="submission" date="2016-11" db="EMBL/GenBank/DDBJ databases">
        <authorList>
            <person name="Varghese N."/>
            <person name="Submissions S."/>
        </authorList>
    </citation>
    <scope>NUCLEOTIDE SEQUENCE [LARGE SCALE GENOMIC DNA]</scope>
    <source>
        <strain evidence="2 3">NFIX07</strain>
    </source>
</reference>
<dbReference type="Proteomes" id="UP000182665">
    <property type="component" value="Unassembled WGS sequence"/>
</dbReference>
<sequence>MINFKLECLNKQFVFQIGQKRKTIVLRNRIQGFTFIEMIFALLITIVILTSLPLTIKLVSHYKALANENSSIEFEFFHRDLIRDINQNNLKLFVKNKHTFILRNNESGVEYTFKNNKVYKQINGKGNVTLLNQVNVEKIIKSNDNIIKIILKVGNPNYKQSKTLYL</sequence>
<comment type="caution">
    <text evidence="2">The sequence shown here is derived from an EMBL/GenBank/DDBJ whole genome shotgun (WGS) entry which is preliminary data.</text>
</comment>
<name>A0ABY1H532_9STAP</name>
<protein>
    <submittedName>
        <fullName evidence="2">Competence protein ComGF</fullName>
    </submittedName>
</protein>
<gene>
    <name evidence="2" type="ORF">SAMN03097721_00709</name>
</gene>